<dbReference type="AlphaFoldDB" id="A0A2H0NBE7"/>
<accession>A0A2H0NBE7</accession>
<dbReference type="InterPro" id="IPR029072">
    <property type="entry name" value="YebC-like"/>
</dbReference>
<dbReference type="PANTHER" id="PTHR12532:SF0">
    <property type="entry name" value="TRANSLATIONAL ACTIVATOR OF CYTOCHROME C OXIDASE 1"/>
    <property type="match status" value="1"/>
</dbReference>
<evidence type="ECO:0008006" key="8">
    <source>
        <dbReference type="Google" id="ProtNLM"/>
    </source>
</evidence>
<keyword evidence="2" id="KW-0805">Transcription regulation</keyword>
<dbReference type="InterPro" id="IPR002876">
    <property type="entry name" value="Transcrip_reg_TACO1-like"/>
</dbReference>
<evidence type="ECO:0000256" key="2">
    <source>
        <dbReference type="ARBA" id="ARBA00023015"/>
    </source>
</evidence>
<evidence type="ECO:0000256" key="1">
    <source>
        <dbReference type="ARBA" id="ARBA00008724"/>
    </source>
</evidence>
<evidence type="ECO:0000313" key="7">
    <source>
        <dbReference type="Proteomes" id="UP000228867"/>
    </source>
</evidence>
<dbReference type="InterPro" id="IPR017856">
    <property type="entry name" value="Integrase-like_N"/>
</dbReference>
<name>A0A2H0NBE7_9BACT</name>
<keyword evidence="3" id="KW-0804">Transcription</keyword>
<dbReference type="EMBL" id="PCWR01000062">
    <property type="protein sequence ID" value="PIR06208.1"/>
    <property type="molecule type" value="Genomic_DNA"/>
</dbReference>
<dbReference type="Proteomes" id="UP000228867">
    <property type="component" value="Unassembled WGS sequence"/>
</dbReference>
<dbReference type="Gene3D" id="1.10.10.200">
    <property type="match status" value="1"/>
</dbReference>
<evidence type="ECO:0000259" key="5">
    <source>
        <dbReference type="Pfam" id="PF20772"/>
    </source>
</evidence>
<dbReference type="Pfam" id="PF01709">
    <property type="entry name" value="Transcrip_reg"/>
    <property type="match status" value="1"/>
</dbReference>
<evidence type="ECO:0000313" key="6">
    <source>
        <dbReference type="EMBL" id="PIR06208.1"/>
    </source>
</evidence>
<dbReference type="PANTHER" id="PTHR12532">
    <property type="entry name" value="TRANSLATIONAL ACTIVATOR OF CYTOCHROME C OXIDASE 1"/>
    <property type="match status" value="1"/>
</dbReference>
<feature type="domain" description="TACO1/YebC-like second and third" evidence="4">
    <location>
        <begin position="80"/>
        <end position="132"/>
    </location>
</feature>
<dbReference type="InterPro" id="IPR026564">
    <property type="entry name" value="Transcrip_reg_TACO1-like_dom3"/>
</dbReference>
<protein>
    <recommendedName>
        <fullName evidence="8">YebC/PmpR family DNA-binding transcriptional regulator</fullName>
    </recommendedName>
</protein>
<dbReference type="FunFam" id="1.10.10.200:FF:000002">
    <property type="entry name" value="Probable transcriptional regulatory protein CLM62_37755"/>
    <property type="match status" value="1"/>
</dbReference>
<comment type="caution">
    <text evidence="6">The sequence shown here is derived from an EMBL/GenBank/DDBJ whole genome shotgun (WGS) entry which is preliminary data.</text>
</comment>
<dbReference type="InterPro" id="IPR049083">
    <property type="entry name" value="TACO1_YebC_N"/>
</dbReference>
<evidence type="ECO:0000256" key="3">
    <source>
        <dbReference type="ARBA" id="ARBA00023163"/>
    </source>
</evidence>
<evidence type="ECO:0000259" key="4">
    <source>
        <dbReference type="Pfam" id="PF01709"/>
    </source>
</evidence>
<sequence length="176" mass="20141">MAGHSHWKQIKIKKKTTDQKRGRAFSKLIAAIVAAGRLEPNPQFNPRLRTAVEKAKEHQIPQETIERAVKRADEAIQNLEDLTLEAYGPGGTAILIQIITNNKQRTIAEIKHLLKENNTKLAEPGSVRWHFEPDQTQTEWRAKFQQPLNEEDKKKLQDLIGILENHDDVQKVFTNA</sequence>
<reference evidence="6 7" key="1">
    <citation type="submission" date="2017-09" db="EMBL/GenBank/DDBJ databases">
        <title>Depth-based differentiation of microbial function through sediment-hosted aquifers and enrichment of novel symbionts in the deep terrestrial subsurface.</title>
        <authorList>
            <person name="Probst A.J."/>
            <person name="Ladd B."/>
            <person name="Jarett J.K."/>
            <person name="Geller-Mcgrath D.E."/>
            <person name="Sieber C.M."/>
            <person name="Emerson J.B."/>
            <person name="Anantharaman K."/>
            <person name="Thomas B.C."/>
            <person name="Malmstrom R."/>
            <person name="Stieglmeier M."/>
            <person name="Klingl A."/>
            <person name="Woyke T."/>
            <person name="Ryan C.M."/>
            <person name="Banfield J.F."/>
        </authorList>
    </citation>
    <scope>NUCLEOTIDE SEQUENCE [LARGE SCALE GENOMIC DNA]</scope>
    <source>
        <strain evidence="6">CG11_big_fil_rev_8_21_14_0_20_38_23</strain>
    </source>
</reference>
<gene>
    <name evidence="6" type="ORF">COV54_03065</name>
</gene>
<proteinExistence type="inferred from homology"/>
<comment type="similarity">
    <text evidence="1">Belongs to the TACO1 family.</text>
</comment>
<dbReference type="InterPro" id="IPR048300">
    <property type="entry name" value="TACO1_YebC-like_2nd/3rd_dom"/>
</dbReference>
<organism evidence="6 7">
    <name type="scientific">Candidatus Jorgensenbacteria bacterium CG11_big_fil_rev_8_21_14_0_20_38_23</name>
    <dbReference type="NCBI Taxonomy" id="1974594"/>
    <lineage>
        <taxon>Bacteria</taxon>
        <taxon>Candidatus Joergenseniibacteriota</taxon>
    </lineage>
</organism>
<dbReference type="SUPFAM" id="SSF75625">
    <property type="entry name" value="YebC-like"/>
    <property type="match status" value="1"/>
</dbReference>
<dbReference type="GO" id="GO:0005737">
    <property type="term" value="C:cytoplasm"/>
    <property type="evidence" value="ECO:0007669"/>
    <property type="project" value="UniProtKB-ARBA"/>
</dbReference>
<feature type="domain" description="TACO1/YebC-like N-terminal" evidence="5">
    <location>
        <begin position="5"/>
        <end position="73"/>
    </location>
</feature>
<dbReference type="Pfam" id="PF20772">
    <property type="entry name" value="TACO1_YebC_N"/>
    <property type="match status" value="1"/>
</dbReference>
<dbReference type="Gene3D" id="3.30.70.980">
    <property type="match status" value="1"/>
</dbReference>